<dbReference type="InterPro" id="IPR044153">
    <property type="entry name" value="PIN_Pae0151-like"/>
</dbReference>
<gene>
    <name evidence="3" type="ORF">MNBD_GAMMA13-1133</name>
</gene>
<dbReference type="EMBL" id="UOFK01000320">
    <property type="protein sequence ID" value="VAW82467.1"/>
    <property type="molecule type" value="Genomic_DNA"/>
</dbReference>
<organism evidence="3">
    <name type="scientific">hydrothermal vent metagenome</name>
    <dbReference type="NCBI Taxonomy" id="652676"/>
    <lineage>
        <taxon>unclassified sequences</taxon>
        <taxon>metagenomes</taxon>
        <taxon>ecological metagenomes</taxon>
    </lineage>
</organism>
<evidence type="ECO:0000259" key="2">
    <source>
        <dbReference type="Pfam" id="PF01850"/>
    </source>
</evidence>
<dbReference type="CDD" id="cd09873">
    <property type="entry name" value="PIN_Pae0151-like"/>
    <property type="match status" value="1"/>
</dbReference>
<dbReference type="AlphaFoldDB" id="A0A3B0Z4M6"/>
<keyword evidence="1" id="KW-0460">Magnesium</keyword>
<dbReference type="Pfam" id="PF01850">
    <property type="entry name" value="PIN"/>
    <property type="match status" value="1"/>
</dbReference>
<feature type="domain" description="PIN" evidence="2">
    <location>
        <begin position="2"/>
        <end position="118"/>
    </location>
</feature>
<evidence type="ECO:0000313" key="3">
    <source>
        <dbReference type="EMBL" id="VAW82467.1"/>
    </source>
</evidence>
<dbReference type="Gene3D" id="3.40.50.1010">
    <property type="entry name" value="5'-nuclease"/>
    <property type="match status" value="1"/>
</dbReference>
<dbReference type="PANTHER" id="PTHR35901:SF1">
    <property type="entry name" value="EXONUCLEASE VAPC9"/>
    <property type="match status" value="1"/>
</dbReference>
<reference evidence="3" key="1">
    <citation type="submission" date="2018-06" db="EMBL/GenBank/DDBJ databases">
        <authorList>
            <person name="Zhirakovskaya E."/>
        </authorList>
    </citation>
    <scope>NUCLEOTIDE SEQUENCE</scope>
</reference>
<dbReference type="InterPro" id="IPR002716">
    <property type="entry name" value="PIN_dom"/>
</dbReference>
<sequence>MIVVDTNIISYLYISGDRSQQSENLLSSDSNWVAPILWRSEFRNVLAQYLRKNLLNIDEVLLIIQQAEKLLTDHEYEISSAHIMQLVKCSQCSAYDCEFIALAQYLDVPLITANKKILREFPEITQTAESYLA</sequence>
<dbReference type="InterPro" id="IPR029060">
    <property type="entry name" value="PIN-like_dom_sf"/>
</dbReference>
<evidence type="ECO:0000256" key="1">
    <source>
        <dbReference type="ARBA" id="ARBA00022842"/>
    </source>
</evidence>
<protein>
    <recommendedName>
        <fullName evidence="2">PIN domain-containing protein</fullName>
    </recommendedName>
</protein>
<accession>A0A3B0Z4M6</accession>
<dbReference type="PANTHER" id="PTHR35901">
    <property type="entry name" value="RIBONUCLEASE VAPC3"/>
    <property type="match status" value="1"/>
</dbReference>
<name>A0A3B0Z4M6_9ZZZZ</name>
<dbReference type="InterPro" id="IPR051619">
    <property type="entry name" value="TypeII_TA_RNase_PINc/VapC"/>
</dbReference>
<proteinExistence type="predicted"/>
<dbReference type="SUPFAM" id="SSF88723">
    <property type="entry name" value="PIN domain-like"/>
    <property type="match status" value="1"/>
</dbReference>